<dbReference type="Proteomes" id="UP001607302">
    <property type="component" value="Unassembled WGS sequence"/>
</dbReference>
<organism evidence="2 3">
    <name type="scientific">Vespula squamosa</name>
    <name type="common">Southern yellow jacket</name>
    <name type="synonym">Wasp</name>
    <dbReference type="NCBI Taxonomy" id="30214"/>
    <lineage>
        <taxon>Eukaryota</taxon>
        <taxon>Metazoa</taxon>
        <taxon>Ecdysozoa</taxon>
        <taxon>Arthropoda</taxon>
        <taxon>Hexapoda</taxon>
        <taxon>Insecta</taxon>
        <taxon>Pterygota</taxon>
        <taxon>Neoptera</taxon>
        <taxon>Endopterygota</taxon>
        <taxon>Hymenoptera</taxon>
        <taxon>Apocrita</taxon>
        <taxon>Aculeata</taxon>
        <taxon>Vespoidea</taxon>
        <taxon>Vespidae</taxon>
        <taxon>Vespinae</taxon>
        <taxon>Vespula</taxon>
    </lineage>
</organism>
<gene>
    <name evidence="2" type="ORF">V1478_004351</name>
</gene>
<evidence type="ECO:0000256" key="1">
    <source>
        <dbReference type="SAM" id="MobiDB-lite"/>
    </source>
</evidence>
<keyword evidence="3" id="KW-1185">Reference proteome</keyword>
<feature type="compositionally biased region" description="Polar residues" evidence="1">
    <location>
        <begin position="44"/>
        <end position="62"/>
    </location>
</feature>
<reference evidence="2 3" key="1">
    <citation type="journal article" date="2024" name="Ann. Entomol. Soc. Am.">
        <title>Genomic analyses of the southern and eastern yellowjacket wasps (Hymenoptera: Vespidae) reveal evolutionary signatures of social life.</title>
        <authorList>
            <person name="Catto M.A."/>
            <person name="Caine P.B."/>
            <person name="Orr S.E."/>
            <person name="Hunt B.G."/>
            <person name="Goodisman M.A.D."/>
        </authorList>
    </citation>
    <scope>NUCLEOTIDE SEQUENCE [LARGE SCALE GENOMIC DNA]</scope>
    <source>
        <strain evidence="2">233</strain>
        <tissue evidence="2">Head and thorax</tissue>
    </source>
</reference>
<evidence type="ECO:0000313" key="3">
    <source>
        <dbReference type="Proteomes" id="UP001607302"/>
    </source>
</evidence>
<accession>A0ABD2BH54</accession>
<dbReference type="EMBL" id="JAUDFV010000096">
    <property type="protein sequence ID" value="KAL2732092.1"/>
    <property type="molecule type" value="Genomic_DNA"/>
</dbReference>
<comment type="caution">
    <text evidence="2">The sequence shown here is derived from an EMBL/GenBank/DDBJ whole genome shotgun (WGS) entry which is preliminary data.</text>
</comment>
<proteinExistence type="predicted"/>
<protein>
    <submittedName>
        <fullName evidence="2">Uncharacterized protein</fullName>
    </submittedName>
</protein>
<name>A0ABD2BH54_VESSQ</name>
<evidence type="ECO:0000313" key="2">
    <source>
        <dbReference type="EMBL" id="KAL2732092.1"/>
    </source>
</evidence>
<feature type="compositionally biased region" description="Basic and acidic residues" evidence="1">
    <location>
        <begin position="27"/>
        <end position="43"/>
    </location>
</feature>
<feature type="region of interest" description="Disordered" evidence="1">
    <location>
        <begin position="1"/>
        <end position="62"/>
    </location>
</feature>
<sequence>MGRIHALPNRALRRTIYQSQSDEATDEDRSYDKCHDSRDEKSPPKSSGIQNLQSIMSTGIET</sequence>
<dbReference type="AlphaFoldDB" id="A0ABD2BH54"/>